<dbReference type="RefSeq" id="WP_213753408.1">
    <property type="nucleotide sequence ID" value="NZ_JAHCQH010000003.1"/>
</dbReference>
<dbReference type="PANTHER" id="PTHR46401:SF2">
    <property type="entry name" value="GLYCOSYLTRANSFERASE WBBK-RELATED"/>
    <property type="match status" value="1"/>
</dbReference>
<dbReference type="Pfam" id="PF00534">
    <property type="entry name" value="Glycos_transf_1"/>
    <property type="match status" value="1"/>
</dbReference>
<dbReference type="EMBL" id="JAHCQH010000003">
    <property type="protein sequence ID" value="MBS9475536.1"/>
    <property type="molecule type" value="Genomic_DNA"/>
</dbReference>
<dbReference type="InterPro" id="IPR001296">
    <property type="entry name" value="Glyco_trans_1"/>
</dbReference>
<dbReference type="Proteomes" id="UP001166585">
    <property type="component" value="Unassembled WGS sequence"/>
</dbReference>
<keyword evidence="1" id="KW-0808">Transferase</keyword>
<proteinExistence type="predicted"/>
<feature type="domain" description="Autotransporter" evidence="3">
    <location>
        <begin position="969"/>
        <end position="1092"/>
    </location>
</feature>
<evidence type="ECO:0000256" key="2">
    <source>
        <dbReference type="SAM" id="MobiDB-lite"/>
    </source>
</evidence>
<evidence type="ECO:0000259" key="3">
    <source>
        <dbReference type="PROSITE" id="PS51208"/>
    </source>
</evidence>
<keyword evidence="5" id="KW-1185">Reference proteome</keyword>
<dbReference type="InterPro" id="IPR036709">
    <property type="entry name" value="Autotransporte_beta_dom_sf"/>
</dbReference>
<dbReference type="SUPFAM" id="SSF53756">
    <property type="entry name" value="UDP-Glycosyltransferase/glycogen phosphorylase"/>
    <property type="match status" value="1"/>
</dbReference>
<feature type="region of interest" description="Disordered" evidence="2">
    <location>
        <begin position="421"/>
        <end position="457"/>
    </location>
</feature>
<evidence type="ECO:0000256" key="1">
    <source>
        <dbReference type="ARBA" id="ARBA00022679"/>
    </source>
</evidence>
<comment type="caution">
    <text evidence="4">The sequence shown here is derived from an EMBL/GenBank/DDBJ whole genome shotgun (WGS) entry which is preliminary data.</text>
</comment>
<feature type="compositionally biased region" description="Gly residues" evidence="2">
    <location>
        <begin position="446"/>
        <end position="457"/>
    </location>
</feature>
<dbReference type="InterPro" id="IPR006315">
    <property type="entry name" value="OM_autotransptr_brl_dom"/>
</dbReference>
<dbReference type="Gene3D" id="2.40.128.130">
    <property type="entry name" value="Autotransporter beta-domain"/>
    <property type="match status" value="1"/>
</dbReference>
<dbReference type="NCBIfam" id="TIGR01414">
    <property type="entry name" value="autotrans_barl"/>
    <property type="match status" value="1"/>
</dbReference>
<feature type="non-terminal residue" evidence="4">
    <location>
        <position position="1092"/>
    </location>
</feature>
<sequence length="1092" mass="108916">MAQRLAEYAPHATFFFPNFQSPVPGRARAGGPRIVNVIHDVQFAYLPHLFSAERREALYATFAETRDNADEIVFISEAARDQFLATIGAPRQHRVIYNPIDAAVHAAARAVPPCRPYLLASLHHHPHKNFDGLLRFFARLSEEDADLELLLTGHGGEKLARLIDALPAATRTRVRHLGYVSRHRLDGLYRQARAFVSLSRFEGFNMSAAEAARHGTPLLLSDLPVHRELYEGLACFLDPDAPSVAGAQAYLAARALAPAPLWRFEALCRPEQAAAAYALVLDAQAAAGGRAPLPRRTRALPRNLRPIASSARPNEGPRGVIARCSAAMLAATVLTGASLCLSVPAFADGGAGGGRSARVRVDNVWVYYVNPGPAGGTGYSGEDGSEGGSTYYGGGGGGAGGGAGADGDPCGNVCGQGTSPGIGGAGGTAEHPDGSDGQSSVSANGNSGGGSGGGGGGYHGNGFSGVFTGSDLTGGNGGNGADGPTGLIGSAGGGGAGGYGALILQGGSQGNAATIVGGSGGNGGSVNTANQGAGAGGDGGVGVYFATSGVTFTNTGSITGGDGGAGGTAPAATGNYAALDFSGATGSGGAGVVGSDLTLINGGTISGGWSGDGLTQASAVVFEGGANVLTFLNATSGLSGAIELQNDASLTFAQATDVTVDNVITGTGTLSKTGTGTLDLTGDSSSFTGLMTVVEGRLALNGSLGGSILVGDGATLGGTGSSGSVTVAGGGTLAPGNSIGTYHVTGDVTFSAGSTYQVELDGSGNSDLLSATGQVTLNGATLSLMGLDPAASYADGVSYTILEATGGVVGTFGAVTTDSLFLTVDVNDLANGINVVISASDDAFTSVAVTPNQIATSAALGTLPQTGASLALYNSILFLTSAGEAQWAYDQLSGEVHASTQSLFMEQSSLIRGALNDRLRAAQGGVGASSGQVVNVVETASGALAYAAPSSVQVAADMSMPMKAAPALAPVERFALWSTAFGNWGEMDGNSNAAGVSDSTGGFLIGADTLVGEGWRVGLAGGYSYTDFSISGRNSSGSSDNWHIGLYAGNEWGPLALRTGLAYTWQDISTNRSVAFTGYSDSLSADYNAGTV</sequence>
<accession>A0ABS5R1I8</accession>
<protein>
    <submittedName>
        <fullName evidence="4">Autotransporter domain-containing protein</fullName>
    </submittedName>
</protein>
<evidence type="ECO:0000313" key="4">
    <source>
        <dbReference type="EMBL" id="MBS9475536.1"/>
    </source>
</evidence>
<reference evidence="4" key="1">
    <citation type="submission" date="2021-05" db="EMBL/GenBank/DDBJ databases">
        <authorList>
            <person name="Sun Q."/>
            <person name="Inoue M."/>
        </authorList>
    </citation>
    <scope>NUCLEOTIDE SEQUENCE</scope>
    <source>
        <strain evidence="4">VKM B-3255</strain>
    </source>
</reference>
<dbReference type="Gene3D" id="3.40.50.2000">
    <property type="entry name" value="Glycogen Phosphorylase B"/>
    <property type="match status" value="1"/>
</dbReference>
<evidence type="ECO:0000313" key="5">
    <source>
        <dbReference type="Proteomes" id="UP001166585"/>
    </source>
</evidence>
<dbReference type="SUPFAM" id="SSF51126">
    <property type="entry name" value="Pectin lyase-like"/>
    <property type="match status" value="1"/>
</dbReference>
<organism evidence="4 5">
    <name type="scientific">Ancylobacter radicis</name>
    <dbReference type="NCBI Taxonomy" id="2836179"/>
    <lineage>
        <taxon>Bacteria</taxon>
        <taxon>Pseudomonadati</taxon>
        <taxon>Pseudomonadota</taxon>
        <taxon>Alphaproteobacteria</taxon>
        <taxon>Hyphomicrobiales</taxon>
        <taxon>Xanthobacteraceae</taxon>
        <taxon>Ancylobacter</taxon>
    </lineage>
</organism>
<dbReference type="InterPro" id="IPR005546">
    <property type="entry name" value="Autotransporte_beta"/>
</dbReference>
<name>A0ABS5R1I8_9HYPH</name>
<dbReference type="PROSITE" id="PS51208">
    <property type="entry name" value="AUTOTRANSPORTER"/>
    <property type="match status" value="1"/>
</dbReference>
<dbReference type="InterPro" id="IPR011050">
    <property type="entry name" value="Pectin_lyase_fold/virulence"/>
</dbReference>
<dbReference type="PANTHER" id="PTHR46401">
    <property type="entry name" value="GLYCOSYLTRANSFERASE WBBK-RELATED"/>
    <property type="match status" value="1"/>
</dbReference>
<gene>
    <name evidence="4" type="ORF">KIP89_00235</name>
</gene>
<dbReference type="Pfam" id="PF03797">
    <property type="entry name" value="Autotransporter"/>
    <property type="match status" value="1"/>
</dbReference>
<dbReference type="SUPFAM" id="SSF103515">
    <property type="entry name" value="Autotransporter"/>
    <property type="match status" value="1"/>
</dbReference>
<dbReference type="CDD" id="cd03809">
    <property type="entry name" value="GT4_MtfB-like"/>
    <property type="match status" value="1"/>
</dbReference>